<proteinExistence type="predicted"/>
<dbReference type="EMBL" id="JBHSGL010000005">
    <property type="protein sequence ID" value="MFC4712836.1"/>
    <property type="molecule type" value="Genomic_DNA"/>
</dbReference>
<evidence type="ECO:0000313" key="2">
    <source>
        <dbReference type="Proteomes" id="UP001595932"/>
    </source>
</evidence>
<organism evidence="1 2">
    <name type="scientific">Planococcus dechangensis</name>
    <dbReference type="NCBI Taxonomy" id="1176255"/>
    <lineage>
        <taxon>Bacteria</taxon>
        <taxon>Bacillati</taxon>
        <taxon>Bacillota</taxon>
        <taxon>Bacilli</taxon>
        <taxon>Bacillales</taxon>
        <taxon>Caryophanaceae</taxon>
        <taxon>Planococcus</taxon>
    </lineage>
</organism>
<gene>
    <name evidence="1" type="ORF">ACFO5U_08200</name>
</gene>
<sequence>MKTNIKNFGWSYGHNVPEGTREQYERCVVRMHVNLEEFNDDIDHIGLGKYHYFNGMQGADKIYYTRNYAGIGCMRIRAEGFLSDEPKITVNRAYYKLIIHRIMNLHSIPYIMTDLATLLLLKKGYAPIHCSAFKKNESTLTVFAPSNTGKTMSCLIACTDYGAEFIAEDLAITDGFSAYSVPWTNSFRHYPGIRNNEQTKTSYITKTRFSIYDYFNKKTNNKKKITEYVGDSSRTNVHKVTHIAILERGDNLVRETTEEESLQKIMNLNRYIFNYLRSPLLTAYEFFNPELRIDQALANEREILTDLIRNSEKVFSVKKNDATQYAKELLGQIGSPITHADAVKGFWKEAVDYEKEIVVRHDYSTKSADSEGPIEDIGNGRV</sequence>
<evidence type="ECO:0000313" key="1">
    <source>
        <dbReference type="EMBL" id="MFC4712836.1"/>
    </source>
</evidence>
<evidence type="ECO:0008006" key="3">
    <source>
        <dbReference type="Google" id="ProtNLM"/>
    </source>
</evidence>
<comment type="caution">
    <text evidence="1">The sequence shown here is derived from an EMBL/GenBank/DDBJ whole genome shotgun (WGS) entry which is preliminary data.</text>
</comment>
<dbReference type="RefSeq" id="WP_377278297.1">
    <property type="nucleotide sequence ID" value="NZ_JBHSGL010000005.1"/>
</dbReference>
<keyword evidence="2" id="KW-1185">Reference proteome</keyword>
<reference evidence="2" key="1">
    <citation type="journal article" date="2019" name="Int. J. Syst. Evol. Microbiol.">
        <title>The Global Catalogue of Microorganisms (GCM) 10K type strain sequencing project: providing services to taxonomists for standard genome sequencing and annotation.</title>
        <authorList>
            <consortium name="The Broad Institute Genomics Platform"/>
            <consortium name="The Broad Institute Genome Sequencing Center for Infectious Disease"/>
            <person name="Wu L."/>
            <person name="Ma J."/>
        </authorList>
    </citation>
    <scope>NUCLEOTIDE SEQUENCE [LARGE SCALE GENOMIC DNA]</scope>
    <source>
        <strain evidence="2">CGMCC 1.12151</strain>
    </source>
</reference>
<dbReference type="Proteomes" id="UP001595932">
    <property type="component" value="Unassembled WGS sequence"/>
</dbReference>
<accession>A0ABV9MAG7</accession>
<protein>
    <recommendedName>
        <fullName evidence="3">DUF927 domain-containing protein</fullName>
    </recommendedName>
</protein>
<name>A0ABV9MAG7_9BACL</name>